<keyword evidence="4" id="KW-1185">Reference proteome</keyword>
<feature type="chain" id="PRO_5028797507" evidence="2">
    <location>
        <begin position="19"/>
        <end position="166"/>
    </location>
</feature>
<evidence type="ECO:0000256" key="2">
    <source>
        <dbReference type="SAM" id="SignalP"/>
    </source>
</evidence>
<proteinExistence type="predicted"/>
<reference evidence="4" key="1">
    <citation type="journal article" date="2013" name="Genetics">
        <title>The draft genome and transcriptome of Panagrellus redivivus are shaped by the harsh demands of a free-living lifestyle.</title>
        <authorList>
            <person name="Srinivasan J."/>
            <person name="Dillman A.R."/>
            <person name="Macchietto M.G."/>
            <person name="Heikkinen L."/>
            <person name="Lakso M."/>
            <person name="Fracchia K.M."/>
            <person name="Antoshechkin I."/>
            <person name="Mortazavi A."/>
            <person name="Wong G."/>
            <person name="Sternberg P.W."/>
        </authorList>
    </citation>
    <scope>NUCLEOTIDE SEQUENCE [LARGE SCALE GENOMIC DNA]</scope>
    <source>
        <strain evidence="4">MT8872</strain>
    </source>
</reference>
<comment type="caution">
    <text evidence="1">Lacks conserved residue(s) required for the propagation of feature annotation.</text>
</comment>
<keyword evidence="2" id="KW-0732">Signal</keyword>
<evidence type="ECO:0000259" key="3">
    <source>
        <dbReference type="PROSITE" id="PS51670"/>
    </source>
</evidence>
<feature type="domain" description="ShKT" evidence="3">
    <location>
        <begin position="128"/>
        <end position="165"/>
    </location>
</feature>
<evidence type="ECO:0000313" key="4">
    <source>
        <dbReference type="Proteomes" id="UP000492821"/>
    </source>
</evidence>
<dbReference type="Pfam" id="PF01549">
    <property type="entry name" value="ShK"/>
    <property type="match status" value="1"/>
</dbReference>
<dbReference type="PROSITE" id="PS51670">
    <property type="entry name" value="SHKT"/>
    <property type="match status" value="1"/>
</dbReference>
<dbReference type="Proteomes" id="UP000492821">
    <property type="component" value="Unassembled WGS sequence"/>
</dbReference>
<dbReference type="SMART" id="SM00254">
    <property type="entry name" value="ShKT"/>
    <property type="match status" value="2"/>
</dbReference>
<accession>A0A7E4W153</accession>
<organism evidence="4 5">
    <name type="scientific">Panagrellus redivivus</name>
    <name type="common">Microworm</name>
    <dbReference type="NCBI Taxonomy" id="6233"/>
    <lineage>
        <taxon>Eukaryota</taxon>
        <taxon>Metazoa</taxon>
        <taxon>Ecdysozoa</taxon>
        <taxon>Nematoda</taxon>
        <taxon>Chromadorea</taxon>
        <taxon>Rhabditida</taxon>
        <taxon>Tylenchina</taxon>
        <taxon>Panagrolaimomorpha</taxon>
        <taxon>Panagrolaimoidea</taxon>
        <taxon>Panagrolaimidae</taxon>
        <taxon>Panagrellus</taxon>
    </lineage>
</organism>
<sequence>MLSRYVLLVSILVISALGQSTVEPASDTDAPFVELIFPTVAPTTENETDSDSNSTDIPETLRCQFANGTLWGLATACSDEYINCASTFNETVEGYARPVRCYDENYAVQALRCAKTCAICCETPGYACEDDSRAPIDCAGNRRFCRNQHWSLVMMTYCQKTCGYCG</sequence>
<protein>
    <submittedName>
        <fullName evidence="5">ShKT domain-containing protein</fullName>
    </submittedName>
</protein>
<evidence type="ECO:0000313" key="5">
    <source>
        <dbReference type="WBParaSite" id="Pan_g6138.t1"/>
    </source>
</evidence>
<dbReference type="Gene3D" id="1.10.10.1870">
    <property type="entry name" value="ShTK domain-like"/>
    <property type="match status" value="1"/>
</dbReference>
<dbReference type="InterPro" id="IPR003582">
    <property type="entry name" value="ShKT_dom"/>
</dbReference>
<dbReference type="AlphaFoldDB" id="A0A7E4W153"/>
<reference evidence="5" key="2">
    <citation type="submission" date="2020-10" db="UniProtKB">
        <authorList>
            <consortium name="WormBaseParasite"/>
        </authorList>
    </citation>
    <scope>IDENTIFICATION</scope>
</reference>
<feature type="signal peptide" evidence="2">
    <location>
        <begin position="1"/>
        <end position="18"/>
    </location>
</feature>
<name>A0A7E4W153_PANRE</name>
<dbReference type="WBParaSite" id="Pan_g6138.t1">
    <property type="protein sequence ID" value="Pan_g6138.t1"/>
    <property type="gene ID" value="Pan_g6138"/>
</dbReference>
<evidence type="ECO:0000256" key="1">
    <source>
        <dbReference type="PROSITE-ProRule" id="PRU01005"/>
    </source>
</evidence>